<keyword evidence="1" id="KW-1133">Transmembrane helix</keyword>
<dbReference type="RefSeq" id="WP_265418023.1">
    <property type="nucleotide sequence ID" value="NZ_CP093443.1"/>
</dbReference>
<keyword evidence="3" id="KW-1185">Reference proteome</keyword>
<feature type="transmembrane region" description="Helical" evidence="1">
    <location>
        <begin position="123"/>
        <end position="150"/>
    </location>
</feature>
<evidence type="ECO:0000313" key="2">
    <source>
        <dbReference type="EMBL" id="UVI35393.1"/>
    </source>
</evidence>
<dbReference type="EMBL" id="CP093443">
    <property type="protein sequence ID" value="UVI35393.1"/>
    <property type="molecule type" value="Genomic_DNA"/>
</dbReference>
<feature type="transmembrane region" description="Helical" evidence="1">
    <location>
        <begin position="23"/>
        <end position="44"/>
    </location>
</feature>
<accession>A0ABY5SLJ0</accession>
<keyword evidence="1" id="KW-0472">Membrane</keyword>
<reference evidence="2" key="1">
    <citation type="submission" date="2022-03" db="EMBL/GenBank/DDBJ databases">
        <title>Brevibacterium spongiae sp. nov., isolated from marine sponge.</title>
        <authorList>
            <person name="Li Z."/>
            <person name="Zhang M."/>
        </authorList>
    </citation>
    <scope>NUCLEOTIDE SEQUENCE</scope>
    <source>
        <strain evidence="2">WHS-Z9</strain>
    </source>
</reference>
<evidence type="ECO:0000256" key="1">
    <source>
        <dbReference type="SAM" id="Phobius"/>
    </source>
</evidence>
<feature type="transmembrane region" description="Helical" evidence="1">
    <location>
        <begin position="70"/>
        <end position="89"/>
    </location>
</feature>
<proteinExistence type="predicted"/>
<sequence>MTAPARADRAAELTARIRRTNSVYARAYGPLSLLIIAASFFPYYSPAAQSSTTYGNLWQEVLLTGREVDVFALFVLLFTVGMLGLAAFARTSVPGLIAVLTGAIIIGCTLLQSPGYVSPPALTVFGIIDITLAFLVAAIALAHSIHLFVLDLGFQRRMV</sequence>
<feature type="transmembrane region" description="Helical" evidence="1">
    <location>
        <begin position="96"/>
        <end position="117"/>
    </location>
</feature>
<organism evidence="2 3">
    <name type="scientific">Brevibacterium spongiae</name>
    <dbReference type="NCBI Taxonomy" id="2909672"/>
    <lineage>
        <taxon>Bacteria</taxon>
        <taxon>Bacillati</taxon>
        <taxon>Actinomycetota</taxon>
        <taxon>Actinomycetes</taxon>
        <taxon>Micrococcales</taxon>
        <taxon>Brevibacteriaceae</taxon>
        <taxon>Brevibacterium</taxon>
    </lineage>
</organism>
<evidence type="ECO:0000313" key="3">
    <source>
        <dbReference type="Proteomes" id="UP001064879"/>
    </source>
</evidence>
<gene>
    <name evidence="2" type="ORF">L1F31_14905</name>
</gene>
<protein>
    <submittedName>
        <fullName evidence="2">Uncharacterized protein</fullName>
    </submittedName>
</protein>
<keyword evidence="1" id="KW-0812">Transmembrane</keyword>
<dbReference type="Proteomes" id="UP001064879">
    <property type="component" value="Chromosome"/>
</dbReference>
<name>A0ABY5SLJ0_9MICO</name>